<dbReference type="Pfam" id="PF01678">
    <property type="entry name" value="DAP_epimerase"/>
    <property type="match status" value="1"/>
</dbReference>
<dbReference type="GO" id="GO:0005737">
    <property type="term" value="C:cytoplasm"/>
    <property type="evidence" value="ECO:0007669"/>
    <property type="project" value="InterPro"/>
</dbReference>
<dbReference type="UniPathway" id="UPA00034">
    <property type="reaction ID" value="UER00025"/>
</dbReference>
<dbReference type="Gene3D" id="3.10.310.10">
    <property type="entry name" value="Diaminopimelate Epimerase, Chain A, domain 1"/>
    <property type="match status" value="1"/>
</dbReference>
<name>X8CGR6_MYCXE</name>
<dbReference type="InterPro" id="IPR018510">
    <property type="entry name" value="DAP_epimerase_AS"/>
</dbReference>
<proteinExistence type="predicted"/>
<sequence length="141" mass="15660">MRITTAAAAQAAGVLDRLPDGVDAGDWYMDYRNADGSIAQMCGNGARVFAHYLRVSGLERRDEFVVGSLAGLARSRCTTSARATPTSPSTWARPTGSAWGRPWSAAGGSAAWRSMWATRIWRAWIRNLRLKRWPPWILEHR</sequence>
<comment type="caution">
    <text evidence="2">The sequence shown here is derived from an EMBL/GenBank/DDBJ whole genome shotgun (WGS) entry which is preliminary data.</text>
</comment>
<dbReference type="PATRIC" id="fig|1299334.3.peg.3253"/>
<dbReference type="AlphaFoldDB" id="X8CGR6"/>
<dbReference type="InterPro" id="IPR001653">
    <property type="entry name" value="DAP_epimerase_DapF"/>
</dbReference>
<feature type="active site" evidence="1">
    <location>
        <position position="42"/>
    </location>
</feature>
<reference evidence="2" key="1">
    <citation type="submission" date="2014-01" db="EMBL/GenBank/DDBJ databases">
        <authorList>
            <person name="Brown-Elliot B."/>
            <person name="Wallace R."/>
            <person name="Lenaerts A."/>
            <person name="Ordway D."/>
            <person name="DeGroote M.A."/>
            <person name="Parker T."/>
            <person name="Sizemore C."/>
            <person name="Tallon L.J."/>
            <person name="Sadzewicz L.K."/>
            <person name="Sengamalay N."/>
            <person name="Fraser C.M."/>
            <person name="Hine E."/>
            <person name="Shefchek K.A."/>
            <person name="Das S.P."/>
            <person name="Tettelin H."/>
        </authorList>
    </citation>
    <scope>NUCLEOTIDE SEQUENCE [LARGE SCALE GENOMIC DNA]</scope>
    <source>
        <strain evidence="2">4042</strain>
    </source>
</reference>
<dbReference type="SUPFAM" id="SSF54506">
    <property type="entry name" value="Diaminopimelate epimerase-like"/>
    <property type="match status" value="1"/>
</dbReference>
<evidence type="ECO:0000313" key="2">
    <source>
        <dbReference type="EMBL" id="EUA54470.1"/>
    </source>
</evidence>
<dbReference type="GO" id="GO:0009089">
    <property type="term" value="P:lysine biosynthetic process via diaminopimelate"/>
    <property type="evidence" value="ECO:0007669"/>
    <property type="project" value="UniProtKB-UniPathway"/>
</dbReference>
<protein>
    <submittedName>
        <fullName evidence="2">Diaminopimelate epimerase family protein</fullName>
    </submittedName>
</protein>
<dbReference type="EMBL" id="JAOB01000032">
    <property type="protein sequence ID" value="EUA54470.1"/>
    <property type="molecule type" value="Genomic_DNA"/>
</dbReference>
<evidence type="ECO:0000256" key="1">
    <source>
        <dbReference type="PROSITE-ProRule" id="PRU10125"/>
    </source>
</evidence>
<organism evidence="2">
    <name type="scientific">Mycobacterium xenopi 4042</name>
    <dbReference type="NCBI Taxonomy" id="1299334"/>
    <lineage>
        <taxon>Bacteria</taxon>
        <taxon>Bacillati</taxon>
        <taxon>Actinomycetota</taxon>
        <taxon>Actinomycetes</taxon>
        <taxon>Mycobacteriales</taxon>
        <taxon>Mycobacteriaceae</taxon>
        <taxon>Mycobacterium</taxon>
    </lineage>
</organism>
<dbReference type="PROSITE" id="PS01326">
    <property type="entry name" value="DAP_EPIMERASE"/>
    <property type="match status" value="1"/>
</dbReference>
<gene>
    <name evidence="2" type="ORF">I553_1442</name>
</gene>
<accession>X8CGR6</accession>
<dbReference type="GO" id="GO:0008837">
    <property type="term" value="F:diaminopimelate epimerase activity"/>
    <property type="evidence" value="ECO:0007669"/>
    <property type="project" value="InterPro"/>
</dbReference>